<dbReference type="FunFam" id="3.40.50.10140:FF:000007">
    <property type="entry name" value="Disease resistance protein (TIR-NBS-LRR class)"/>
    <property type="match status" value="1"/>
</dbReference>
<keyword evidence="4" id="KW-0808">Transferase</keyword>
<dbReference type="PRINTS" id="PR00364">
    <property type="entry name" value="DISEASERSIST"/>
</dbReference>
<dbReference type="InParanoid" id="M4CQG3"/>
<evidence type="ECO:0000313" key="13">
    <source>
        <dbReference type="EnsemblPlants" id="Bra006452.1-P"/>
    </source>
</evidence>
<dbReference type="CDD" id="cd16664">
    <property type="entry name" value="RING-Ubox_PUB"/>
    <property type="match status" value="1"/>
</dbReference>
<evidence type="ECO:0000256" key="2">
    <source>
        <dbReference type="ARBA" id="ARBA00004906"/>
    </source>
</evidence>
<dbReference type="Pfam" id="PF07725">
    <property type="entry name" value="LRR_3"/>
    <property type="match status" value="1"/>
</dbReference>
<reference evidence="13" key="3">
    <citation type="submission" date="2023-03" db="UniProtKB">
        <authorList>
            <consortium name="EnsemblPlants"/>
        </authorList>
    </citation>
    <scope>IDENTIFICATION</scope>
    <source>
        <strain evidence="13">cv. Chiifu-401-42</strain>
    </source>
</reference>
<dbReference type="PROSITE" id="PS50104">
    <property type="entry name" value="TIR"/>
    <property type="match status" value="1"/>
</dbReference>
<evidence type="ECO:0000313" key="14">
    <source>
        <dbReference type="Proteomes" id="UP000011750"/>
    </source>
</evidence>
<protein>
    <submittedName>
        <fullName evidence="13">Uncharacterized protein</fullName>
    </submittedName>
</protein>
<keyword evidence="7" id="KW-0378">Hydrolase</keyword>
<dbReference type="InterPro" id="IPR000157">
    <property type="entry name" value="TIR_dom"/>
</dbReference>
<dbReference type="PANTHER" id="PTHR11017">
    <property type="entry name" value="LEUCINE-RICH REPEAT-CONTAINING PROTEIN"/>
    <property type="match status" value="1"/>
</dbReference>
<keyword evidence="8" id="KW-0611">Plant defense</keyword>
<evidence type="ECO:0000256" key="7">
    <source>
        <dbReference type="ARBA" id="ARBA00022801"/>
    </source>
</evidence>
<accession>M4CQG3</accession>
<dbReference type="Pfam" id="PF01582">
    <property type="entry name" value="TIR"/>
    <property type="match status" value="1"/>
</dbReference>
<dbReference type="SMART" id="SM00504">
    <property type="entry name" value="Ubox"/>
    <property type="match status" value="1"/>
</dbReference>
<dbReference type="Proteomes" id="UP000011750">
    <property type="component" value="Chromosome A03"/>
</dbReference>
<evidence type="ECO:0000256" key="8">
    <source>
        <dbReference type="ARBA" id="ARBA00022821"/>
    </source>
</evidence>
<reference evidence="13 14" key="2">
    <citation type="journal article" date="2018" name="Hortic Res">
        <title>Improved Brassica rapa reference genome by single-molecule sequencing and chromosome conformation capture technologies.</title>
        <authorList>
            <person name="Zhang L."/>
            <person name="Cai X."/>
            <person name="Wu J."/>
            <person name="Liu M."/>
            <person name="Grob S."/>
            <person name="Cheng F."/>
            <person name="Liang J."/>
            <person name="Cai C."/>
            <person name="Liu Z."/>
            <person name="Liu B."/>
            <person name="Wang F."/>
            <person name="Li S."/>
            <person name="Liu F."/>
            <person name="Li X."/>
            <person name="Cheng L."/>
            <person name="Yang W."/>
            <person name="Li M.H."/>
            <person name="Grossniklaus U."/>
            <person name="Zheng H."/>
            <person name="Wang X."/>
        </authorList>
    </citation>
    <scope>NUCLEOTIDE SEQUENCE [LARGE SCALE GENOMIC DNA]</scope>
    <source>
        <strain evidence="13 14">cv. Chiifu-401-42</strain>
    </source>
</reference>
<dbReference type="InterPro" id="IPR013083">
    <property type="entry name" value="Znf_RING/FYVE/PHD"/>
</dbReference>
<proteinExistence type="predicted"/>
<name>M4CQG3_BRACM</name>
<dbReference type="InterPro" id="IPR045210">
    <property type="entry name" value="RING-Ubox_PUB"/>
</dbReference>
<evidence type="ECO:0000256" key="3">
    <source>
        <dbReference type="ARBA" id="ARBA00022614"/>
    </source>
</evidence>
<dbReference type="InterPro" id="IPR045344">
    <property type="entry name" value="C-JID"/>
</dbReference>
<dbReference type="SMART" id="SM00255">
    <property type="entry name" value="TIR"/>
    <property type="match status" value="1"/>
</dbReference>
<dbReference type="Gene3D" id="1.10.8.430">
    <property type="entry name" value="Helical domain of apoptotic protease-activating factors"/>
    <property type="match status" value="1"/>
</dbReference>
<dbReference type="GO" id="GO:0007165">
    <property type="term" value="P:signal transduction"/>
    <property type="evidence" value="ECO:0007669"/>
    <property type="project" value="InterPro"/>
</dbReference>
<keyword evidence="14" id="KW-1185">Reference proteome</keyword>
<dbReference type="Gene3D" id="3.40.50.10140">
    <property type="entry name" value="Toll/interleukin-1 receptor homology (TIR) domain"/>
    <property type="match status" value="1"/>
</dbReference>
<dbReference type="InterPro" id="IPR011713">
    <property type="entry name" value="Leu-rich_rpt_3"/>
</dbReference>
<dbReference type="GO" id="GO:0061809">
    <property type="term" value="F:NAD+ nucleosidase activity, cyclic ADP-ribose generating"/>
    <property type="evidence" value="ECO:0007669"/>
    <property type="project" value="UniProtKB-EC"/>
</dbReference>
<feature type="domain" description="U-box" evidence="12">
    <location>
        <begin position="82"/>
        <end position="155"/>
    </location>
</feature>
<organism evidence="13 14">
    <name type="scientific">Brassica campestris</name>
    <name type="common">Field mustard</name>
    <dbReference type="NCBI Taxonomy" id="3711"/>
    <lineage>
        <taxon>Eukaryota</taxon>
        <taxon>Viridiplantae</taxon>
        <taxon>Streptophyta</taxon>
        <taxon>Embryophyta</taxon>
        <taxon>Tracheophyta</taxon>
        <taxon>Spermatophyta</taxon>
        <taxon>Magnoliopsida</taxon>
        <taxon>eudicotyledons</taxon>
        <taxon>Gunneridae</taxon>
        <taxon>Pentapetalae</taxon>
        <taxon>rosids</taxon>
        <taxon>malvids</taxon>
        <taxon>Brassicales</taxon>
        <taxon>Brassicaceae</taxon>
        <taxon>Brassiceae</taxon>
        <taxon>Brassica</taxon>
    </lineage>
</organism>
<dbReference type="InterPro" id="IPR011989">
    <property type="entry name" value="ARM-like"/>
</dbReference>
<comment type="pathway">
    <text evidence="2">Protein modification; protein ubiquitination.</text>
</comment>
<keyword evidence="3" id="KW-0433">Leucine-rich repeat</keyword>
<dbReference type="InterPro" id="IPR058192">
    <property type="entry name" value="WHD_ROQ1-like"/>
</dbReference>
<comment type="catalytic activity">
    <reaction evidence="1">
        <text>S-ubiquitinyl-[E2 ubiquitin-conjugating enzyme]-L-cysteine + [acceptor protein]-L-lysine = [E2 ubiquitin-conjugating enzyme]-L-cysteine + N(6)-ubiquitinyl-[acceptor protein]-L-lysine.</text>
        <dbReference type="EC" id="2.3.2.27"/>
    </reaction>
</comment>
<dbReference type="Pfam" id="PF23282">
    <property type="entry name" value="WHD_ROQ1"/>
    <property type="match status" value="1"/>
</dbReference>
<dbReference type="Gene3D" id="3.40.50.300">
    <property type="entry name" value="P-loop containing nucleotide triphosphate hydrolases"/>
    <property type="match status" value="1"/>
</dbReference>
<dbReference type="HOGENOM" id="CLU_242155_0_0_1"/>
<reference evidence="13 14" key="1">
    <citation type="journal article" date="2011" name="Nat. Genet.">
        <title>The genome of the mesopolyploid crop species Brassica rapa.</title>
        <authorList>
            <consortium name="Brassica rapa Genome Sequencing Project Consortium"/>
            <person name="Wang X."/>
            <person name="Wang H."/>
            <person name="Wang J."/>
            <person name="Sun R."/>
            <person name="Wu J."/>
            <person name="Liu S."/>
            <person name="Bai Y."/>
            <person name="Mun J.H."/>
            <person name="Bancroft I."/>
            <person name="Cheng F."/>
            <person name="Huang S."/>
            <person name="Li X."/>
            <person name="Hua W."/>
            <person name="Wang J."/>
            <person name="Wang X."/>
            <person name="Freeling M."/>
            <person name="Pires J.C."/>
            <person name="Paterson A.H."/>
            <person name="Chalhoub B."/>
            <person name="Wang B."/>
            <person name="Hayward A."/>
            <person name="Sharpe A.G."/>
            <person name="Park B.S."/>
            <person name="Weisshaar B."/>
            <person name="Liu B."/>
            <person name="Li B."/>
            <person name="Liu B."/>
            <person name="Tong C."/>
            <person name="Song C."/>
            <person name="Duran C."/>
            <person name="Peng C."/>
            <person name="Geng C."/>
            <person name="Koh C."/>
            <person name="Lin C."/>
            <person name="Edwards D."/>
            <person name="Mu D."/>
            <person name="Shen D."/>
            <person name="Soumpourou E."/>
            <person name="Li F."/>
            <person name="Fraser F."/>
            <person name="Conant G."/>
            <person name="Lassalle G."/>
            <person name="King G.J."/>
            <person name="Bonnema G."/>
            <person name="Tang H."/>
            <person name="Wang H."/>
            <person name="Belcram H."/>
            <person name="Zhou H."/>
            <person name="Hirakawa H."/>
            <person name="Abe H."/>
            <person name="Guo H."/>
            <person name="Wang H."/>
            <person name="Jin H."/>
            <person name="Parkin I.A."/>
            <person name="Batley J."/>
            <person name="Kim J.S."/>
            <person name="Just J."/>
            <person name="Li J."/>
            <person name="Xu J."/>
            <person name="Deng J."/>
            <person name="Kim J.A."/>
            <person name="Li J."/>
            <person name="Yu J."/>
            <person name="Meng J."/>
            <person name="Wang J."/>
            <person name="Min J."/>
            <person name="Poulain J."/>
            <person name="Wang J."/>
            <person name="Hatakeyama K."/>
            <person name="Wu K."/>
            <person name="Wang L."/>
            <person name="Fang L."/>
            <person name="Trick M."/>
            <person name="Links M.G."/>
            <person name="Zhao M."/>
            <person name="Jin M."/>
            <person name="Ramchiary N."/>
            <person name="Drou N."/>
            <person name="Berkman P.J."/>
            <person name="Cai Q."/>
            <person name="Huang Q."/>
            <person name="Li R."/>
            <person name="Tabata S."/>
            <person name="Cheng S."/>
            <person name="Zhang S."/>
            <person name="Zhang S."/>
            <person name="Huang S."/>
            <person name="Sato S."/>
            <person name="Sun S."/>
            <person name="Kwon S.J."/>
            <person name="Choi S.R."/>
            <person name="Lee T.H."/>
            <person name="Fan W."/>
            <person name="Zhao X."/>
            <person name="Tan X."/>
            <person name="Xu X."/>
            <person name="Wang Y."/>
            <person name="Qiu Y."/>
            <person name="Yin Y."/>
            <person name="Li Y."/>
            <person name="Du Y."/>
            <person name="Liao Y."/>
            <person name="Lim Y."/>
            <person name="Narusaka Y."/>
            <person name="Wang Y."/>
            <person name="Wang Z."/>
            <person name="Li Z."/>
            <person name="Wang Z."/>
            <person name="Xiong Z."/>
            <person name="Zhang Z."/>
        </authorList>
    </citation>
    <scope>NUCLEOTIDE SEQUENCE [LARGE SCALE GENOMIC DNA]</scope>
    <source>
        <strain evidence="13 14">cv. Chiifu-401-42</strain>
    </source>
</reference>
<dbReference type="Pfam" id="PF20160">
    <property type="entry name" value="C-JID"/>
    <property type="match status" value="1"/>
</dbReference>
<keyword evidence="9" id="KW-0520">NAD</keyword>
<dbReference type="OMA" id="QTIALCK"/>
<dbReference type="GO" id="GO:0061630">
    <property type="term" value="F:ubiquitin protein ligase activity"/>
    <property type="evidence" value="ECO:0007669"/>
    <property type="project" value="UniProtKB-EC"/>
</dbReference>
<evidence type="ECO:0000256" key="6">
    <source>
        <dbReference type="ARBA" id="ARBA00022786"/>
    </source>
</evidence>
<dbReference type="InterPro" id="IPR003613">
    <property type="entry name" value="Ubox_domain"/>
</dbReference>
<feature type="domain" description="TIR" evidence="11">
    <location>
        <begin position="647"/>
        <end position="811"/>
    </location>
</feature>
<dbReference type="Gramene" id="Bra006452.1">
    <property type="protein sequence ID" value="Bra006452.1-P"/>
    <property type="gene ID" value="Bra006452"/>
</dbReference>
<dbReference type="UniPathway" id="UPA00143"/>
<dbReference type="InterPro" id="IPR044974">
    <property type="entry name" value="Disease_R_plants"/>
</dbReference>
<evidence type="ECO:0000256" key="9">
    <source>
        <dbReference type="ARBA" id="ARBA00023027"/>
    </source>
</evidence>
<dbReference type="SUPFAM" id="SSF52540">
    <property type="entry name" value="P-loop containing nucleoside triphosphate hydrolases"/>
    <property type="match status" value="1"/>
</dbReference>
<dbReference type="SUPFAM" id="SSF57850">
    <property type="entry name" value="RING/U-box"/>
    <property type="match status" value="1"/>
</dbReference>
<dbReference type="EnsemblPlants" id="Bra006452.1">
    <property type="protein sequence ID" value="Bra006452.1-P"/>
    <property type="gene ID" value="Bra006452"/>
</dbReference>
<evidence type="ECO:0000259" key="11">
    <source>
        <dbReference type="PROSITE" id="PS50104"/>
    </source>
</evidence>
<dbReference type="Pfam" id="PF04564">
    <property type="entry name" value="U-box"/>
    <property type="match status" value="1"/>
</dbReference>
<dbReference type="GO" id="GO:0016567">
    <property type="term" value="P:protein ubiquitination"/>
    <property type="evidence" value="ECO:0007669"/>
    <property type="project" value="UniProtKB-UniPathway"/>
</dbReference>
<dbReference type="Gene3D" id="3.80.10.10">
    <property type="entry name" value="Ribonuclease Inhibitor"/>
    <property type="match status" value="2"/>
</dbReference>
<evidence type="ECO:0000259" key="12">
    <source>
        <dbReference type="PROSITE" id="PS51698"/>
    </source>
</evidence>
<dbReference type="FunFam" id="1.10.8.430:FF:000002">
    <property type="entry name" value="Disease resistance protein (TIR-NBS-LRR class)"/>
    <property type="match status" value="1"/>
</dbReference>
<dbReference type="SUPFAM" id="SSF52058">
    <property type="entry name" value="L domain-like"/>
    <property type="match status" value="1"/>
</dbReference>
<dbReference type="SUPFAM" id="SSF46785">
    <property type="entry name" value="Winged helix' DNA-binding domain"/>
    <property type="match status" value="1"/>
</dbReference>
<dbReference type="InterPro" id="IPR036390">
    <property type="entry name" value="WH_DNA-bd_sf"/>
</dbReference>
<evidence type="ECO:0000256" key="10">
    <source>
        <dbReference type="ARBA" id="ARBA00047304"/>
    </source>
</evidence>
<dbReference type="InterPro" id="IPR035897">
    <property type="entry name" value="Toll_tir_struct_dom_sf"/>
</dbReference>
<dbReference type="FunCoup" id="M4CQG3">
    <property type="interactions" value="1"/>
</dbReference>
<dbReference type="SUPFAM" id="SSF52200">
    <property type="entry name" value="Toll/Interleukin receptor TIR domain"/>
    <property type="match status" value="1"/>
</dbReference>
<dbReference type="SUPFAM" id="SSF48371">
    <property type="entry name" value="ARM repeat"/>
    <property type="match status" value="1"/>
</dbReference>
<dbReference type="InterPro" id="IPR042197">
    <property type="entry name" value="Apaf_helical"/>
</dbReference>
<dbReference type="InterPro" id="IPR027417">
    <property type="entry name" value="P-loop_NTPase"/>
</dbReference>
<dbReference type="PROSITE" id="PS51698">
    <property type="entry name" value="U_BOX"/>
    <property type="match status" value="1"/>
</dbReference>
<sequence>MEESTAESTAATADALRMELKKTIAEILDDGGVSEDRGETDGSSRVLKAIDEAVRMLNLLREVESKLPDSDTSSSSPTSLPEVPKEFKCMLSHAIMSEPVVIASGQTYERRYIQQWLMCKVTCPKTREVLSHRLWSPNYLVAELIAQWCQANKYDRPEPSDKPIGLFNDDIDLLLQRISSPSSVEDQTKAANELRRQTKRFDNVPASFVAEIPESITRLLTPLSALGEDIDSNPGFQKDIITALLYISGLEENKTAVAQHPLVIPLLTKSLKQGTAKTRRNSAEALWLLSKLDSNKTIIGNSDTLKALVHVIKEDHFTAAISASYAVFHLCCLPENREKVVSEGLIPALINRIKERSYVYVYFALLALMTAQNGVIEEIEDLGFVDGMFSILRNTSCSVTGENGTLIFRRMCGLNTGDRDRERTRLKLIKEEEDKYSTFSKLAKQGSQRAMMEAEAILQWIKRSGTEATAGMTWQRRKQQAEIDVFSPAIQAPLLLTHLPIWSRYSIRRRPRRPPAPEMVRSATVRLPPLSSRSPELPPFPPPVTILLLPPNLIRDSSLLMVAKRALEFGSEFGNEPELFVQIIWTAKCYEKMANGQLAELHVYNGQLEKMWGGPMLHGNRSGSKSFVILFKISWCLLVMASSSCSSLYDVFLSFRGEDVRKGFLSHVVKEFKSKGIEAFIDNEMERGKSVGPTLEKAIRQSRVAIVLLSRNYASSSWCLDELVEIMKCREEDKQRVITVFYEVDPSDVRKQIGDFGKAFDDTCVGRTEEVTHVWRQALKEVADIAGYASSNCGSEADLINELASNVMDVKVIGIWGPAGIGKTTAARVLYDQVSPEFQFSTFLENIKGCFKRSFGNDHQLKLRFQEKLLSQIFNQKDIVVRHLGGAPQKLSDQKVLVVLDEVDSWWQLEEVANRAWFGRGSMVIITTEDRKLLKALGLEANQIYKMKFPTTDEALQILCLYAFGQKFPNYDFETLAWEVTELAGNLPLGLRVMGSYLRGMSKKEWIDALPSLRSSLDSEIESTLKLSYNVLSNKEKSLFLHIACFFAGFKVDRVKSILEKSDLNVNHGLQTLAYRSLIYRENGYVEMHSLLQQMGKEIGTGTVLGIKLLKLEGEEIKISKSAFQGIRNLQFLDIDGGTLNTPEGLNCLPNKLRYIHWKQSPLRFWPSKFSEKLLVELIMPNSNFEKLWEGIKPFPCLKRMDLSSSEYLKEIPDLSKATSLEILDLHYCRSLLELPSSIGRLINLEKLDLHYCRSLEKLSGCSNLEKISGCSSLKELDLSDSGIGALELPSSVSTWSCFYRLNMSGLSDLKKFPNVPYSIVELVLSGTGIEEVPPWIENLFRLQQLIMFGCRNLEIVSPNISKLENLQTIALCKHDDVPEMSYGDEVFTAVIVGGPDSHGIWRFRSDLNVHYILPICLPKKALTSPISLHLFSGGLKTIPDCIRRLSGLSELSITGCIILTELPQLPGSCLSLDAHFCRSLRRINSSFQNPNICLNFAGCYNLNQKARKLIQTSVCKYALLPGNIVPAHFTHRAFSSSLTIDLTPRPLPSSFRFKACILLSKVSFHYLREQNVFCRVRGKQNGLTVLYGSNQIHHMHCLGTSQNHLYIFEDSFSLNQHFPEAEVTTFSELSFLFTVDDYKALVVYGCGVRILEVLDGKETE</sequence>
<dbReference type="Gene3D" id="3.30.40.10">
    <property type="entry name" value="Zinc/RING finger domain, C3HC4 (zinc finger)"/>
    <property type="match status" value="1"/>
</dbReference>
<keyword evidence="6" id="KW-0833">Ubl conjugation pathway</keyword>
<dbReference type="InterPro" id="IPR032675">
    <property type="entry name" value="LRR_dom_sf"/>
</dbReference>
<dbReference type="GO" id="GO:0043531">
    <property type="term" value="F:ADP binding"/>
    <property type="evidence" value="ECO:0007669"/>
    <property type="project" value="InterPro"/>
</dbReference>
<dbReference type="Gene3D" id="1.25.10.10">
    <property type="entry name" value="Leucine-rich Repeat Variant"/>
    <property type="match status" value="1"/>
</dbReference>
<evidence type="ECO:0000256" key="5">
    <source>
        <dbReference type="ARBA" id="ARBA00022737"/>
    </source>
</evidence>
<keyword evidence="5" id="KW-0677">Repeat</keyword>
<dbReference type="GO" id="GO:0006952">
    <property type="term" value="P:defense response"/>
    <property type="evidence" value="ECO:0007669"/>
    <property type="project" value="UniProtKB-KW"/>
</dbReference>
<dbReference type="PANTHER" id="PTHR11017:SF320">
    <property type="entry name" value="BNAANNG27760D PROTEIN"/>
    <property type="match status" value="1"/>
</dbReference>
<dbReference type="STRING" id="51351.M4CQG3"/>
<evidence type="ECO:0000256" key="4">
    <source>
        <dbReference type="ARBA" id="ARBA00022679"/>
    </source>
</evidence>
<dbReference type="InterPro" id="IPR016024">
    <property type="entry name" value="ARM-type_fold"/>
</dbReference>
<comment type="catalytic activity">
    <reaction evidence="10">
        <text>NAD(+) + H2O = ADP-D-ribose + nicotinamide + H(+)</text>
        <dbReference type="Rhea" id="RHEA:16301"/>
        <dbReference type="ChEBI" id="CHEBI:15377"/>
        <dbReference type="ChEBI" id="CHEBI:15378"/>
        <dbReference type="ChEBI" id="CHEBI:17154"/>
        <dbReference type="ChEBI" id="CHEBI:57540"/>
        <dbReference type="ChEBI" id="CHEBI:57967"/>
        <dbReference type="EC" id="3.2.2.6"/>
    </reaction>
    <physiologicalReaction direction="left-to-right" evidence="10">
        <dbReference type="Rhea" id="RHEA:16302"/>
    </physiologicalReaction>
</comment>
<evidence type="ECO:0000256" key="1">
    <source>
        <dbReference type="ARBA" id="ARBA00000900"/>
    </source>
</evidence>